<dbReference type="InterPro" id="IPR036138">
    <property type="entry name" value="PBP_dimer_sf"/>
</dbReference>
<dbReference type="Gene3D" id="3.90.1310.10">
    <property type="entry name" value="Penicillin-binding protein 2a (Domain 2)"/>
    <property type="match status" value="1"/>
</dbReference>
<evidence type="ECO:0000256" key="1">
    <source>
        <dbReference type="ARBA" id="ARBA00004370"/>
    </source>
</evidence>
<dbReference type="AlphaFoldDB" id="A0A7Y9ZD61"/>
<protein>
    <submittedName>
        <fullName evidence="6">Cell division protein FtsI (Penicillin-binding protein 3)</fullName>
    </submittedName>
</protein>
<feature type="domain" description="Penicillin-binding protein dimerisation" evidence="5">
    <location>
        <begin position="54"/>
        <end position="216"/>
    </location>
</feature>
<dbReference type="GO" id="GO:0005886">
    <property type="term" value="C:plasma membrane"/>
    <property type="evidence" value="ECO:0007669"/>
    <property type="project" value="TreeGrafter"/>
</dbReference>
<dbReference type="InterPro" id="IPR001460">
    <property type="entry name" value="PCN-bd_Tpept"/>
</dbReference>
<dbReference type="RefSeq" id="WP_062076118.1">
    <property type="nucleotide sequence ID" value="NZ_BBRC01000017.1"/>
</dbReference>
<dbReference type="InterPro" id="IPR005311">
    <property type="entry name" value="PBP_dimer"/>
</dbReference>
<dbReference type="SUPFAM" id="SSF56519">
    <property type="entry name" value="Penicillin binding protein dimerisation domain"/>
    <property type="match status" value="1"/>
</dbReference>
<dbReference type="Proteomes" id="UP000547973">
    <property type="component" value="Unassembled WGS sequence"/>
</dbReference>
<dbReference type="PANTHER" id="PTHR30627">
    <property type="entry name" value="PEPTIDOGLYCAN D,D-TRANSPEPTIDASE"/>
    <property type="match status" value="1"/>
</dbReference>
<dbReference type="Pfam" id="PF03717">
    <property type="entry name" value="PBP_dimer"/>
    <property type="match status" value="1"/>
</dbReference>
<dbReference type="Gene3D" id="3.40.710.10">
    <property type="entry name" value="DD-peptidase/beta-lactamase superfamily"/>
    <property type="match status" value="1"/>
</dbReference>
<accession>A0A7Y9ZD61</accession>
<evidence type="ECO:0000259" key="4">
    <source>
        <dbReference type="Pfam" id="PF00905"/>
    </source>
</evidence>
<gene>
    <name evidence="6" type="ORF">BKA03_001889</name>
</gene>
<comment type="similarity">
    <text evidence="2">Belongs to the transpeptidase family.</text>
</comment>
<comment type="subcellular location">
    <subcellularLocation>
        <location evidence="1">Membrane</location>
    </subcellularLocation>
</comment>
<keyword evidence="7" id="KW-1185">Reference proteome</keyword>
<evidence type="ECO:0000313" key="7">
    <source>
        <dbReference type="Proteomes" id="UP000547973"/>
    </source>
</evidence>
<dbReference type="InterPro" id="IPR050515">
    <property type="entry name" value="Beta-lactam/transpept"/>
</dbReference>
<keyword evidence="6" id="KW-0132">Cell division</keyword>
<evidence type="ECO:0000256" key="3">
    <source>
        <dbReference type="ARBA" id="ARBA00023136"/>
    </source>
</evidence>
<proteinExistence type="inferred from homology"/>
<dbReference type="SUPFAM" id="SSF56601">
    <property type="entry name" value="beta-lactamase/transpeptidase-like"/>
    <property type="match status" value="1"/>
</dbReference>
<evidence type="ECO:0000256" key="2">
    <source>
        <dbReference type="ARBA" id="ARBA00007171"/>
    </source>
</evidence>
<dbReference type="GO" id="GO:0008658">
    <property type="term" value="F:penicillin binding"/>
    <property type="evidence" value="ECO:0007669"/>
    <property type="project" value="InterPro"/>
</dbReference>
<comment type="caution">
    <text evidence="6">The sequence shown here is derived from an EMBL/GenBank/DDBJ whole genome shotgun (WGS) entry which is preliminary data.</text>
</comment>
<sequence>MPRIGTPARRQTLLSFASLVLVGVFAARLIDVQIVSAAPLAEKALAQRLVTVDVTPARADILDRNGVVLATSVVRYNLTVNQVELASWKRTAAGQVTAAGPLDAAKILAPILGMSEAELGATFEGNQPFKYVAKNLTPEVLDLVKAERISGISWESVPERLYPNGNTAGNIIGFMAYSKDSKVKVGAGGIEQALQKELEGTPGSMTYEQSKYGTIIPAGVHSETAAVPGETVVLTIDRDIQYFAEQRLARALSETGASGGVVVVMDPKTSEVLAMADSNAVDPANPGATSAAHRGSGAVEDVFEPGSTAKVITMAAALEEGVATPTSQYVAPYKYTAPNGQQFQDSEAHADEKLTLTGVLVKSSNTGTVQIGSQMSDETRYNYMTAFGLGQRTGIGLVSESPGILHPWQKWDGRTKYVTSFGQGVSVTALQTAQVYGIVANGGVKVAPTIVKGFDNADGTFTPKEPSTPVRVISSNTASELISMLTEVTQDGTGKAAQIPGYLVAGKTGTAQAADANGQMTRIVASFVGIAPAANPSVVVSVILYDPKSSIYGGEVAAPVFKDVATFALQTLRVPPSTGTLTQYPITWE</sequence>
<dbReference type="GO" id="GO:0051301">
    <property type="term" value="P:cell division"/>
    <property type="evidence" value="ECO:0007669"/>
    <property type="project" value="UniProtKB-KW"/>
</dbReference>
<keyword evidence="3" id="KW-0472">Membrane</keyword>
<evidence type="ECO:0000313" key="6">
    <source>
        <dbReference type="EMBL" id="NYI41770.1"/>
    </source>
</evidence>
<name>A0A7Y9ZD61_9MICO</name>
<keyword evidence="6" id="KW-0131">Cell cycle</keyword>
<dbReference type="PANTHER" id="PTHR30627:SF1">
    <property type="entry name" value="PEPTIDOGLYCAN D,D-TRANSPEPTIDASE FTSI"/>
    <property type="match status" value="1"/>
</dbReference>
<organism evidence="6 7">
    <name type="scientific">Demequina lutea</name>
    <dbReference type="NCBI Taxonomy" id="431489"/>
    <lineage>
        <taxon>Bacteria</taxon>
        <taxon>Bacillati</taxon>
        <taxon>Actinomycetota</taxon>
        <taxon>Actinomycetes</taxon>
        <taxon>Micrococcales</taxon>
        <taxon>Demequinaceae</taxon>
        <taxon>Demequina</taxon>
    </lineage>
</organism>
<dbReference type="GO" id="GO:0071555">
    <property type="term" value="P:cell wall organization"/>
    <property type="evidence" value="ECO:0007669"/>
    <property type="project" value="TreeGrafter"/>
</dbReference>
<dbReference type="EMBL" id="JACBZO010000001">
    <property type="protein sequence ID" value="NYI41770.1"/>
    <property type="molecule type" value="Genomic_DNA"/>
</dbReference>
<feature type="domain" description="Penicillin-binding protein transpeptidase" evidence="4">
    <location>
        <begin position="260"/>
        <end position="564"/>
    </location>
</feature>
<reference evidence="6 7" key="1">
    <citation type="submission" date="2020-07" db="EMBL/GenBank/DDBJ databases">
        <title>Sequencing the genomes of 1000 actinobacteria strains.</title>
        <authorList>
            <person name="Klenk H.-P."/>
        </authorList>
    </citation>
    <scope>NUCLEOTIDE SEQUENCE [LARGE SCALE GENOMIC DNA]</scope>
    <source>
        <strain evidence="6 7">DSM 19970</strain>
    </source>
</reference>
<dbReference type="Pfam" id="PF00905">
    <property type="entry name" value="Transpeptidase"/>
    <property type="match status" value="1"/>
</dbReference>
<dbReference type="InterPro" id="IPR012338">
    <property type="entry name" value="Beta-lactam/transpept-like"/>
</dbReference>
<evidence type="ECO:0000259" key="5">
    <source>
        <dbReference type="Pfam" id="PF03717"/>
    </source>
</evidence>
<dbReference type="Gene3D" id="3.30.450.330">
    <property type="match status" value="1"/>
</dbReference>